<dbReference type="EMBL" id="JADQDQ010000025">
    <property type="protein sequence ID" value="MBF9239992.1"/>
    <property type="molecule type" value="Genomic_DNA"/>
</dbReference>
<sequence length="106" mass="11995">MSFEQESSFTPPLAFPTLQRLLTCLKRPPTWPLLRAEQDEQTHVLGYAYAAGVPPVWEEDFLLCLTNQKLYLLLHTATGEQELAVLAWLQNCLHTSGLATAEFHEP</sequence>
<keyword evidence="2" id="KW-1185">Reference proteome</keyword>
<reference evidence="1 2" key="1">
    <citation type="submission" date="2020-11" db="EMBL/GenBank/DDBJ databases">
        <authorList>
            <person name="Kim M.K."/>
        </authorList>
    </citation>
    <scope>NUCLEOTIDE SEQUENCE [LARGE SCALE GENOMIC DNA]</scope>
    <source>
        <strain evidence="1 2">BT683</strain>
    </source>
</reference>
<evidence type="ECO:0000313" key="2">
    <source>
        <dbReference type="Proteomes" id="UP000597617"/>
    </source>
</evidence>
<name>A0ABS0INR9_9BACT</name>
<organism evidence="1 2">
    <name type="scientific">Hymenobacter jeongseonensis</name>
    <dbReference type="NCBI Taxonomy" id="2791027"/>
    <lineage>
        <taxon>Bacteria</taxon>
        <taxon>Pseudomonadati</taxon>
        <taxon>Bacteroidota</taxon>
        <taxon>Cytophagia</taxon>
        <taxon>Cytophagales</taxon>
        <taxon>Hymenobacteraceae</taxon>
        <taxon>Hymenobacter</taxon>
    </lineage>
</organism>
<comment type="caution">
    <text evidence="1">The sequence shown here is derived from an EMBL/GenBank/DDBJ whole genome shotgun (WGS) entry which is preliminary data.</text>
</comment>
<protein>
    <submittedName>
        <fullName evidence="1">Uncharacterized protein</fullName>
    </submittedName>
</protein>
<evidence type="ECO:0000313" key="1">
    <source>
        <dbReference type="EMBL" id="MBF9239992.1"/>
    </source>
</evidence>
<dbReference type="Proteomes" id="UP000597617">
    <property type="component" value="Unassembled WGS sequence"/>
</dbReference>
<gene>
    <name evidence="1" type="ORF">I2I05_21555</name>
</gene>
<accession>A0ABS0INR9</accession>
<proteinExistence type="predicted"/>